<keyword evidence="13" id="KW-0234">DNA repair</keyword>
<dbReference type="PANTHER" id="PTHR43152:SF3">
    <property type="entry name" value="UVRABC SYSTEM PROTEIN A"/>
    <property type="match status" value="1"/>
</dbReference>
<keyword evidence="11" id="KW-0267">Excision nuclease</keyword>
<dbReference type="RefSeq" id="WP_210646871.1">
    <property type="nucleotide sequence ID" value="NZ_JAGFBU010000008.1"/>
</dbReference>
<dbReference type="InterPro" id="IPR041552">
    <property type="entry name" value="UvrA_DNA-bd"/>
</dbReference>
<evidence type="ECO:0000256" key="11">
    <source>
        <dbReference type="ARBA" id="ARBA00022881"/>
    </source>
</evidence>
<dbReference type="SUPFAM" id="SSF52540">
    <property type="entry name" value="P-loop containing nucleoside triphosphate hydrolases"/>
    <property type="match status" value="2"/>
</dbReference>
<evidence type="ECO:0000259" key="17">
    <source>
        <dbReference type="PROSITE" id="PS50893"/>
    </source>
</evidence>
<evidence type="ECO:0000256" key="3">
    <source>
        <dbReference type="ARBA" id="ARBA00022723"/>
    </source>
</evidence>
<dbReference type="PROSITE" id="PS00211">
    <property type="entry name" value="ABC_TRANSPORTER_1"/>
    <property type="match status" value="2"/>
</dbReference>
<keyword evidence="9" id="KW-0862">Zinc</keyword>
<evidence type="ECO:0000256" key="2">
    <source>
        <dbReference type="ARBA" id="ARBA00022490"/>
    </source>
</evidence>
<accession>A0ABS5CWX8</accession>
<keyword evidence="4" id="KW-0677">Repeat</keyword>
<evidence type="ECO:0000256" key="4">
    <source>
        <dbReference type="ARBA" id="ARBA00022737"/>
    </source>
</evidence>
<dbReference type="InterPro" id="IPR041102">
    <property type="entry name" value="UvrA_inter"/>
</dbReference>
<evidence type="ECO:0000313" key="19">
    <source>
        <dbReference type="Proteomes" id="UP000674217"/>
    </source>
</evidence>
<evidence type="ECO:0000256" key="6">
    <source>
        <dbReference type="ARBA" id="ARBA00022763"/>
    </source>
</evidence>
<evidence type="ECO:0000256" key="10">
    <source>
        <dbReference type="ARBA" id="ARBA00022840"/>
    </source>
</evidence>
<dbReference type="InterPro" id="IPR004602">
    <property type="entry name" value="UvrA"/>
</dbReference>
<evidence type="ECO:0000256" key="7">
    <source>
        <dbReference type="ARBA" id="ARBA00022769"/>
    </source>
</evidence>
<keyword evidence="5" id="KW-0547">Nucleotide-binding</keyword>
<dbReference type="EMBL" id="JAGFBU010000008">
    <property type="protein sequence ID" value="MBP4143125.1"/>
    <property type="molecule type" value="Genomic_DNA"/>
</dbReference>
<dbReference type="GO" id="GO:0016787">
    <property type="term" value="F:hydrolase activity"/>
    <property type="evidence" value="ECO:0007669"/>
    <property type="project" value="UniProtKB-KW"/>
</dbReference>
<evidence type="ECO:0000256" key="13">
    <source>
        <dbReference type="ARBA" id="ARBA00023204"/>
    </source>
</evidence>
<keyword evidence="6" id="KW-0227">DNA damage</keyword>
<organism evidence="18 19">
    <name type="scientific">Flavobacterium flabelliforme</name>
    <dbReference type="NCBI Taxonomy" id="2816119"/>
    <lineage>
        <taxon>Bacteria</taxon>
        <taxon>Pseudomonadati</taxon>
        <taxon>Bacteroidota</taxon>
        <taxon>Flavobacteriia</taxon>
        <taxon>Flavobacteriales</taxon>
        <taxon>Flavobacteriaceae</taxon>
        <taxon>Flavobacterium</taxon>
    </lineage>
</organism>
<proteinExistence type="inferred from homology"/>
<dbReference type="PANTHER" id="PTHR43152">
    <property type="entry name" value="UVRABC SYSTEM PROTEIN A"/>
    <property type="match status" value="1"/>
</dbReference>
<evidence type="ECO:0000256" key="1">
    <source>
        <dbReference type="ARBA" id="ARBA00004496"/>
    </source>
</evidence>
<evidence type="ECO:0000256" key="5">
    <source>
        <dbReference type="ARBA" id="ARBA00022741"/>
    </source>
</evidence>
<evidence type="ECO:0000256" key="16">
    <source>
        <dbReference type="ARBA" id="ARBA00042156"/>
    </source>
</evidence>
<keyword evidence="18" id="KW-0378">Hydrolase</keyword>
<dbReference type="Gene3D" id="3.30.190.20">
    <property type="match status" value="1"/>
</dbReference>
<dbReference type="InterPro" id="IPR003439">
    <property type="entry name" value="ABC_transporter-like_ATP-bd"/>
</dbReference>
<keyword evidence="10" id="KW-0067">ATP-binding</keyword>
<comment type="similarity">
    <text evidence="14">Belongs to the ABC transporter superfamily. UvrA family.</text>
</comment>
<gene>
    <name evidence="18" type="primary">uvrA</name>
    <name evidence="18" type="ORF">J3S90_15075</name>
</gene>
<evidence type="ECO:0000256" key="14">
    <source>
        <dbReference type="ARBA" id="ARBA00038000"/>
    </source>
</evidence>
<dbReference type="NCBIfam" id="TIGR00630">
    <property type="entry name" value="uvra"/>
    <property type="match status" value="1"/>
</dbReference>
<dbReference type="Gene3D" id="3.40.50.300">
    <property type="entry name" value="P-loop containing nucleotide triphosphate hydrolases"/>
    <property type="match status" value="3"/>
</dbReference>
<evidence type="ECO:0000256" key="9">
    <source>
        <dbReference type="ARBA" id="ARBA00022833"/>
    </source>
</evidence>
<reference evidence="18 19" key="1">
    <citation type="submission" date="2021-03" db="EMBL/GenBank/DDBJ databases">
        <title>Flavobacterium Flabelliformis Sp. Nov. And Flavobacterium Geliluteum Sp. Nov., Two Novel Multidrug Resistant Psychrophilic Species Isolated From Antarctica.</title>
        <authorList>
            <person name="Kralova S."/>
            <person name="Busse H.J."/>
            <person name="Bezdicek M."/>
            <person name="Nykrynova M."/>
            <person name="Kroupova E."/>
            <person name="Krsek D."/>
            <person name="Sedlacek I."/>
        </authorList>
    </citation>
    <scope>NUCLEOTIDE SEQUENCE [LARGE SCALE GENOMIC DNA]</scope>
    <source>
        <strain evidence="18 19">P4023</strain>
    </source>
</reference>
<dbReference type="Pfam" id="PF17760">
    <property type="entry name" value="UvrA_inter"/>
    <property type="match status" value="1"/>
</dbReference>
<keyword evidence="12" id="KW-0238">DNA-binding</keyword>
<keyword evidence="3" id="KW-0479">Metal-binding</keyword>
<evidence type="ECO:0000256" key="12">
    <source>
        <dbReference type="ARBA" id="ARBA00023125"/>
    </source>
</evidence>
<dbReference type="Proteomes" id="UP000674217">
    <property type="component" value="Unassembled WGS sequence"/>
</dbReference>
<name>A0ABS5CWX8_9FLAO</name>
<keyword evidence="2" id="KW-0963">Cytoplasm</keyword>
<dbReference type="Gene3D" id="1.10.8.280">
    <property type="entry name" value="ABC transporter ATPase domain-like"/>
    <property type="match status" value="1"/>
</dbReference>
<evidence type="ECO:0000313" key="18">
    <source>
        <dbReference type="EMBL" id="MBP4143125.1"/>
    </source>
</evidence>
<keyword evidence="8" id="KW-0863">Zinc-finger</keyword>
<keyword evidence="19" id="KW-1185">Reference proteome</keyword>
<dbReference type="InterPro" id="IPR027417">
    <property type="entry name" value="P-loop_NTPase"/>
</dbReference>
<protein>
    <recommendedName>
        <fullName evidence="15">UvrABC system protein A</fullName>
    </recommendedName>
    <alternativeName>
        <fullName evidence="16">Excinuclease ABC subunit A</fullName>
    </alternativeName>
</protein>
<dbReference type="InterPro" id="IPR017871">
    <property type="entry name" value="ABC_transporter-like_CS"/>
</dbReference>
<dbReference type="PROSITE" id="PS50893">
    <property type="entry name" value="ABC_TRANSPORTER_2"/>
    <property type="match status" value="1"/>
</dbReference>
<comment type="subcellular location">
    <subcellularLocation>
        <location evidence="1">Cytoplasm</location>
    </subcellularLocation>
</comment>
<feature type="domain" description="ABC transporter" evidence="17">
    <location>
        <begin position="587"/>
        <end position="924"/>
    </location>
</feature>
<dbReference type="Gene3D" id="1.20.1580.10">
    <property type="entry name" value="ABC transporter ATPase like domain"/>
    <property type="match status" value="3"/>
</dbReference>
<comment type="caution">
    <text evidence="18">The sequence shown here is derived from an EMBL/GenBank/DDBJ whole genome shotgun (WGS) entry which is preliminary data.</text>
</comment>
<keyword evidence="7" id="KW-0228">DNA excision</keyword>
<sequence length="929" mass="104262">MQVDLSKLDPKKNIIIKGAQVHNLKNVDVAIPRNKLVVITGLSGSGKSSLAFDTLYAEGQRRYVESLSSYARQFLGRLDKPKVEYIKGIAPAIAIEQKVNTTNARSTVGTSTEIYDYIKLLFARIGRTYSPVSGREVKKNTVTDVVSDVKTFELDSKWLLLAPIHLEEGRKLEDKLKVLLQQGFARILVNNEMVRLDDLPESLHKKEILLIIDRIVVKEEEEFYNRLADAVQTAFFEGKGICYLQELNADKKYSYSNNFEMDGITFLEPNVHLFSFNNPYGACPVCEGYGNIIGIDAELVVPNTTLSVFENAIFPWRGESMSWFRDELVNNAYKFDFPIHKPFFQLSEDQKELIWTGNEYFQGLNGFFKELEEKNYKIQNRVMLSRYRGKTRCYSCKGKRLRVEASYVKINSKTVSDLVDLPIKHLVRFFESIDLDVYEKQIAKRLLLEINNRLSFLTEVGLDYLTLNRNSATLSGGESQRINLATSLGSSLVGSMYILDEPSIGLHPKDTERLIKVLLSLRDLGNTVIVVEHDEDIMKAADMIIDIGPEAGTLGGNLVAQGTFEEILKSTSLTAKYLNGDLEISVPKKRRLFKNYIEIKGARENNLQNIDVTFPLDVLTVITGVSGSGKSTLIKKILFPAMQKKLDNIGEKAGQFTEITGSFSQIKHIEYVDQNPIGRSSRSNPVTYIKAYDDIRELYAREKLSKIRGYQAKHFSFNVDGGRCETCKGEGSINVEMVFMADVQLPCETCNGKRFKKEVLEVNFEGKNIHDILTMTVDDAIAFFIANKQAKIIQKLQPLQDVGLGYVQLGQSSSTLSGGEAQRIKLASFLVKGATKDKALFVFDEPTTGLHFHDIKKLLTSFDALLEKGHSIIVIEHNLDLIKCADWLIDLGPEGGENGGQLLAVGTPEEVAKNKKSVTGAYLKTVLKK</sequence>
<evidence type="ECO:0000256" key="8">
    <source>
        <dbReference type="ARBA" id="ARBA00022771"/>
    </source>
</evidence>
<evidence type="ECO:0000256" key="15">
    <source>
        <dbReference type="ARBA" id="ARBA00039316"/>
    </source>
</evidence>
<dbReference type="Pfam" id="PF17755">
    <property type="entry name" value="UvrA_DNA-bind"/>
    <property type="match status" value="1"/>
</dbReference>
<dbReference type="NCBIfam" id="NF001503">
    <property type="entry name" value="PRK00349.1"/>
    <property type="match status" value="1"/>
</dbReference>